<dbReference type="GO" id="GO:0006352">
    <property type="term" value="P:DNA-templated transcription initiation"/>
    <property type="evidence" value="ECO:0007669"/>
    <property type="project" value="InterPro"/>
</dbReference>
<reference evidence="1 2" key="1">
    <citation type="submission" date="2018-08" db="EMBL/GenBank/DDBJ databases">
        <title>Genome sequence of Halobacillus trueperi KCTC 3686.</title>
        <authorList>
            <person name="Cho K.H."/>
            <person name="Kwak M.-J."/>
            <person name="Kim B.-Y."/>
            <person name="Chun J."/>
        </authorList>
    </citation>
    <scope>NUCLEOTIDE SEQUENCE [LARGE SCALE GENOMIC DNA]</scope>
    <source>
        <strain evidence="1 2">KCTC 3686</strain>
    </source>
</reference>
<evidence type="ECO:0000313" key="2">
    <source>
        <dbReference type="Proteomes" id="UP000256305"/>
    </source>
</evidence>
<accession>A0A3E0J575</accession>
<dbReference type="Proteomes" id="UP000256305">
    <property type="component" value="Unassembled WGS sequence"/>
</dbReference>
<dbReference type="GO" id="GO:0003700">
    <property type="term" value="F:DNA-binding transcription factor activity"/>
    <property type="evidence" value="ECO:0007669"/>
    <property type="project" value="InterPro"/>
</dbReference>
<sequence length="152" mass="18092">MMAYIHKRKNNRRHKTFYNYVEYHKDMVYQICFRILGSPLVAEKISISVFHQAYIDLSYEESPSVQKDWLHKEVIYQVFDYFEQEKMSKKHPVEINEYNNTTLSNENLSKNEETLRNSLLSLPLTDRIFVVLRNTCSLSAKEVNIIMNKTAC</sequence>
<evidence type="ECO:0008006" key="3">
    <source>
        <dbReference type="Google" id="ProtNLM"/>
    </source>
</evidence>
<dbReference type="RefSeq" id="WP_115824356.1">
    <property type="nucleotide sequence ID" value="NZ_QUAE01000014.1"/>
</dbReference>
<comment type="caution">
    <text evidence="1">The sequence shown here is derived from an EMBL/GenBank/DDBJ whole genome shotgun (WGS) entry which is preliminary data.</text>
</comment>
<name>A0A3E0J575_9BACI</name>
<protein>
    <recommendedName>
        <fullName evidence="3">RNA polymerase sigma factor 70 region 4 type 2 domain-containing protein</fullName>
    </recommendedName>
</protein>
<evidence type="ECO:0000313" key="1">
    <source>
        <dbReference type="EMBL" id="REJ07969.1"/>
    </source>
</evidence>
<dbReference type="InterPro" id="IPR013325">
    <property type="entry name" value="RNA_pol_sigma_r2"/>
</dbReference>
<gene>
    <name evidence="1" type="ORF">DYE48_15125</name>
</gene>
<keyword evidence="2" id="KW-1185">Reference proteome</keyword>
<dbReference type="SUPFAM" id="SSF88946">
    <property type="entry name" value="Sigma2 domain of RNA polymerase sigma factors"/>
    <property type="match status" value="1"/>
</dbReference>
<proteinExistence type="predicted"/>
<dbReference type="AlphaFoldDB" id="A0A3E0J575"/>
<organism evidence="1 2">
    <name type="scientific">Halobacillus trueperi</name>
    <dbReference type="NCBI Taxonomy" id="156205"/>
    <lineage>
        <taxon>Bacteria</taxon>
        <taxon>Bacillati</taxon>
        <taxon>Bacillota</taxon>
        <taxon>Bacilli</taxon>
        <taxon>Bacillales</taxon>
        <taxon>Bacillaceae</taxon>
        <taxon>Halobacillus</taxon>
    </lineage>
</organism>
<dbReference type="EMBL" id="QUAE01000014">
    <property type="protein sequence ID" value="REJ07969.1"/>
    <property type="molecule type" value="Genomic_DNA"/>
</dbReference>